<dbReference type="InterPro" id="IPR011335">
    <property type="entry name" value="Restrct_endonuc-II-like"/>
</dbReference>
<evidence type="ECO:0000256" key="1">
    <source>
        <dbReference type="ARBA" id="ARBA00006738"/>
    </source>
</evidence>
<dbReference type="NCBIfam" id="NF009154">
    <property type="entry name" value="PRK12497.3-3"/>
    <property type="match status" value="1"/>
</dbReference>
<dbReference type="HAMAP" id="MF_00048">
    <property type="entry name" value="UPF0102"/>
    <property type="match status" value="1"/>
</dbReference>
<dbReference type="InterPro" id="IPR011856">
    <property type="entry name" value="tRNA_endonuc-like_dom_sf"/>
</dbReference>
<keyword evidence="3" id="KW-0378">Hydrolase</keyword>
<protein>
    <recommendedName>
        <fullName evidence="2">UPF0102 protein ATL51_4819</fullName>
    </recommendedName>
</protein>
<dbReference type="CDD" id="cd20736">
    <property type="entry name" value="PoNe_Nuclease"/>
    <property type="match status" value="1"/>
</dbReference>
<dbReference type="SUPFAM" id="SSF52980">
    <property type="entry name" value="Restriction endonuclease-like"/>
    <property type="match status" value="1"/>
</dbReference>
<evidence type="ECO:0000313" key="3">
    <source>
        <dbReference type="EMBL" id="NYG01340.1"/>
    </source>
</evidence>
<reference evidence="3 6" key="1">
    <citation type="submission" date="2020-07" db="EMBL/GenBank/DDBJ databases">
        <title>Sequencing the genomes of 1000 actinobacteria strains.</title>
        <authorList>
            <person name="Klenk H.-P."/>
        </authorList>
    </citation>
    <scope>NUCLEOTIDE SEQUENCE [LARGE SCALE GENOMIC DNA]</scope>
    <source>
        <strain evidence="4 5">DSM 44104</strain>
        <strain evidence="3 6">DSM 44749</strain>
    </source>
</reference>
<comment type="caution">
    <text evidence="3">The sequence shown here is derived from an EMBL/GenBank/DDBJ whole genome shotgun (WGS) entry which is preliminary data.</text>
</comment>
<sequence length="120" mass="13686">MAAKDELGRRGEDTAAEYLERAHGMVVLSRNWRCTHGEIDIVAVDPQQRLVFCEVKTRSGLRYGEPAEAVTRRKTRRIRLLAKAFMAAHRVSWVEIRFDVVAVLIRPGRPVTLTHYPAAF</sequence>
<gene>
    <name evidence="4" type="ORF">ATL51_4819</name>
    <name evidence="3" type="ORF">HDA37_001625</name>
</gene>
<evidence type="ECO:0000256" key="2">
    <source>
        <dbReference type="HAMAP-Rule" id="MF_00048"/>
    </source>
</evidence>
<comment type="similarity">
    <text evidence="1 2">Belongs to the UPF0102 family.</text>
</comment>
<dbReference type="GeneID" id="98051410"/>
<evidence type="ECO:0000313" key="4">
    <source>
        <dbReference type="EMBL" id="PKB33068.1"/>
    </source>
</evidence>
<evidence type="ECO:0000313" key="5">
    <source>
        <dbReference type="Proteomes" id="UP000232453"/>
    </source>
</evidence>
<accession>A0AA44ZRH3</accession>
<dbReference type="Proteomes" id="UP000232453">
    <property type="component" value="Unassembled WGS sequence"/>
</dbReference>
<keyword evidence="3" id="KW-0540">Nuclease</keyword>
<accession>A0A852VZ24</accession>
<keyword evidence="3" id="KW-0255">Endonuclease</keyword>
<dbReference type="RefSeq" id="WP_062401027.1">
    <property type="nucleotide sequence ID" value="NZ_BAAAJZ010000002.1"/>
</dbReference>
<name>A0A852VZ24_PSEA5</name>
<dbReference type="PANTHER" id="PTHR34039">
    <property type="entry name" value="UPF0102 PROTEIN YRAN"/>
    <property type="match status" value="1"/>
</dbReference>
<dbReference type="AlphaFoldDB" id="A0A852VZ24"/>
<dbReference type="Pfam" id="PF02021">
    <property type="entry name" value="UPF0102"/>
    <property type="match status" value="1"/>
</dbReference>
<dbReference type="GO" id="GO:0003676">
    <property type="term" value="F:nucleic acid binding"/>
    <property type="evidence" value="ECO:0007669"/>
    <property type="project" value="InterPro"/>
</dbReference>
<keyword evidence="6" id="KW-1185">Reference proteome</keyword>
<dbReference type="NCBIfam" id="NF009150">
    <property type="entry name" value="PRK12497.1-3"/>
    <property type="match status" value="1"/>
</dbReference>
<dbReference type="Gene3D" id="3.40.1350.10">
    <property type="match status" value="1"/>
</dbReference>
<proteinExistence type="inferred from homology"/>
<evidence type="ECO:0000313" key="6">
    <source>
        <dbReference type="Proteomes" id="UP000549695"/>
    </source>
</evidence>
<dbReference type="NCBIfam" id="TIGR00252">
    <property type="entry name" value="YraN family protein"/>
    <property type="match status" value="1"/>
</dbReference>
<dbReference type="EMBL" id="JACCCZ010000001">
    <property type="protein sequence ID" value="NYG01340.1"/>
    <property type="molecule type" value="Genomic_DNA"/>
</dbReference>
<dbReference type="PANTHER" id="PTHR34039:SF1">
    <property type="entry name" value="UPF0102 PROTEIN YRAN"/>
    <property type="match status" value="1"/>
</dbReference>
<organism evidence="3 6">
    <name type="scientific">Pseudonocardia alni</name>
    <name type="common">Amycolata alni</name>
    <dbReference type="NCBI Taxonomy" id="33907"/>
    <lineage>
        <taxon>Bacteria</taxon>
        <taxon>Bacillati</taxon>
        <taxon>Actinomycetota</taxon>
        <taxon>Actinomycetes</taxon>
        <taxon>Pseudonocardiales</taxon>
        <taxon>Pseudonocardiaceae</taxon>
        <taxon>Pseudonocardia</taxon>
    </lineage>
</organism>
<dbReference type="InterPro" id="IPR003509">
    <property type="entry name" value="UPF0102_YraN-like"/>
</dbReference>
<dbReference type="Proteomes" id="UP000549695">
    <property type="component" value="Unassembled WGS sequence"/>
</dbReference>
<dbReference type="GO" id="GO:0004519">
    <property type="term" value="F:endonuclease activity"/>
    <property type="evidence" value="ECO:0007669"/>
    <property type="project" value="UniProtKB-KW"/>
</dbReference>
<dbReference type="EMBL" id="PHUJ01000003">
    <property type="protein sequence ID" value="PKB33068.1"/>
    <property type="molecule type" value="Genomic_DNA"/>
</dbReference>